<feature type="transmembrane region" description="Helical" evidence="2">
    <location>
        <begin position="205"/>
        <end position="225"/>
    </location>
</feature>
<dbReference type="Proteomes" id="UP001497453">
    <property type="component" value="Chromosome 5"/>
</dbReference>
<evidence type="ECO:0000256" key="1">
    <source>
        <dbReference type="SAM" id="MobiDB-lite"/>
    </source>
</evidence>
<keyword evidence="2" id="KW-1133">Transmembrane helix</keyword>
<protein>
    <submittedName>
        <fullName evidence="3">Uncharacterized protein</fullName>
    </submittedName>
</protein>
<accession>A0ABP1DQY2</accession>
<keyword evidence="2" id="KW-0812">Transmembrane</keyword>
<feature type="region of interest" description="Disordered" evidence="1">
    <location>
        <begin position="1"/>
        <end position="41"/>
    </location>
</feature>
<name>A0ABP1DQY2_9APHY</name>
<keyword evidence="4" id="KW-1185">Reference proteome</keyword>
<feature type="transmembrane region" description="Helical" evidence="2">
    <location>
        <begin position="145"/>
        <end position="165"/>
    </location>
</feature>
<evidence type="ECO:0000256" key="2">
    <source>
        <dbReference type="SAM" id="Phobius"/>
    </source>
</evidence>
<keyword evidence="2" id="KW-0472">Membrane</keyword>
<proteinExistence type="predicted"/>
<gene>
    <name evidence="3" type="ORF">GFSPODELE1_LOCUS7727</name>
</gene>
<reference evidence="4" key="1">
    <citation type="submission" date="2024-04" db="EMBL/GenBank/DDBJ databases">
        <authorList>
            <person name="Shaw F."/>
            <person name="Minotto A."/>
        </authorList>
    </citation>
    <scope>NUCLEOTIDE SEQUENCE [LARGE SCALE GENOMIC DNA]</scope>
</reference>
<evidence type="ECO:0000313" key="3">
    <source>
        <dbReference type="EMBL" id="CAL1710241.1"/>
    </source>
</evidence>
<dbReference type="EMBL" id="OZ037948">
    <property type="protein sequence ID" value="CAL1710241.1"/>
    <property type="molecule type" value="Genomic_DNA"/>
</dbReference>
<organism evidence="3 4">
    <name type="scientific">Somion occarium</name>
    <dbReference type="NCBI Taxonomy" id="3059160"/>
    <lineage>
        <taxon>Eukaryota</taxon>
        <taxon>Fungi</taxon>
        <taxon>Dikarya</taxon>
        <taxon>Basidiomycota</taxon>
        <taxon>Agaricomycotina</taxon>
        <taxon>Agaricomycetes</taxon>
        <taxon>Polyporales</taxon>
        <taxon>Cerrenaceae</taxon>
        <taxon>Somion</taxon>
    </lineage>
</organism>
<evidence type="ECO:0000313" key="4">
    <source>
        <dbReference type="Proteomes" id="UP001497453"/>
    </source>
</evidence>
<sequence length="230" mass="26094">MNKLRKKPPPSKLIPNSTNSRLVQPAEMSTPVALRQPITPPSQSRTMMFARASVDPSPHSAFPASTHSNIASTYAKSREQMTTSEQYWAARALTAETLLSANTTYQHELRMIAESEQTKRSNGPQQEIAALQQQHEQRHSKLERLAFLLLTWVIAMVAVLIYMLLKNHHVSVPLRWTTPLHFTIPVLSPFTSVVEHETSIVNARLLVIFALFVASTAYGCFRYWLNHHKR</sequence>